<dbReference type="Proteomes" id="UP001551189">
    <property type="component" value="Unassembled WGS sequence"/>
</dbReference>
<protein>
    <submittedName>
        <fullName evidence="1">Uncharacterized protein</fullName>
    </submittedName>
</protein>
<reference evidence="1 2" key="1">
    <citation type="submission" date="2024-06" db="EMBL/GenBank/DDBJ databases">
        <title>The Natural Products Discovery Center: Release of the First 8490 Sequenced Strains for Exploring Actinobacteria Biosynthetic Diversity.</title>
        <authorList>
            <person name="Kalkreuter E."/>
            <person name="Kautsar S.A."/>
            <person name="Yang D."/>
            <person name="Bader C.D."/>
            <person name="Teijaro C.N."/>
            <person name="Fluegel L."/>
            <person name="Davis C.M."/>
            <person name="Simpson J.R."/>
            <person name="Lauterbach L."/>
            <person name="Steele A.D."/>
            <person name="Gui C."/>
            <person name="Meng S."/>
            <person name="Li G."/>
            <person name="Viehrig K."/>
            <person name="Ye F."/>
            <person name="Su P."/>
            <person name="Kiefer A.F."/>
            <person name="Nichols A."/>
            <person name="Cepeda A.J."/>
            <person name="Yan W."/>
            <person name="Fan B."/>
            <person name="Jiang Y."/>
            <person name="Adhikari A."/>
            <person name="Zheng C.-J."/>
            <person name="Schuster L."/>
            <person name="Cowan T.M."/>
            <person name="Smanski M.J."/>
            <person name="Chevrette M.G."/>
            <person name="De Carvalho L.P.S."/>
            <person name="Shen B."/>
        </authorList>
    </citation>
    <scope>NUCLEOTIDE SEQUENCE [LARGE SCALE GENOMIC DNA]</scope>
    <source>
        <strain evidence="1 2">NPDC046851</strain>
    </source>
</reference>
<evidence type="ECO:0000313" key="2">
    <source>
        <dbReference type="Proteomes" id="UP001551189"/>
    </source>
</evidence>
<gene>
    <name evidence="1" type="ORF">ABZ931_27775</name>
</gene>
<evidence type="ECO:0000313" key="1">
    <source>
        <dbReference type="EMBL" id="MEU6804776.1"/>
    </source>
</evidence>
<comment type="caution">
    <text evidence="1">The sequence shown here is derived from an EMBL/GenBank/DDBJ whole genome shotgun (WGS) entry which is preliminary data.</text>
</comment>
<dbReference type="RefSeq" id="WP_359698678.1">
    <property type="nucleotide sequence ID" value="NZ_JBEYXT010000160.1"/>
</dbReference>
<sequence length="207" mass="22821">MRLIPAVVPRLDVLNVPREAERQLGLATDPRHRAILTNFRRHAMLEVSGRWPEILDPALTVSHPVYRIAEGDNTAVFDGHDAVAGFYRTMTDAGLNVLVPLTERIAVADWGLAIESLLGQIVPGALMKPAMGEDVDDLDAHYLVTHKVANIWPYDEDVRLLGEHVYVDRASREVHRMDPADVVTPQQAADLLAPLLEPPIDVAVTPA</sequence>
<keyword evidence="2" id="KW-1185">Reference proteome</keyword>
<accession>A0ABV3B5S7</accession>
<organism evidence="1 2">
    <name type="scientific">Streptomyces neyagawaensis</name>
    <dbReference type="NCBI Taxonomy" id="42238"/>
    <lineage>
        <taxon>Bacteria</taxon>
        <taxon>Bacillati</taxon>
        <taxon>Actinomycetota</taxon>
        <taxon>Actinomycetes</taxon>
        <taxon>Kitasatosporales</taxon>
        <taxon>Streptomycetaceae</taxon>
        <taxon>Streptomyces</taxon>
    </lineage>
</organism>
<proteinExistence type="predicted"/>
<name>A0ABV3B5S7_9ACTN</name>
<dbReference type="EMBL" id="JBEYXT010000160">
    <property type="protein sequence ID" value="MEU6804776.1"/>
    <property type="molecule type" value="Genomic_DNA"/>
</dbReference>